<dbReference type="AlphaFoldDB" id="A0A0D1Z142"/>
<dbReference type="VEuPathDB" id="FungiDB:PV09_02387"/>
<dbReference type="STRING" id="253628.A0A0D1Z142"/>
<dbReference type="Pfam" id="PF06985">
    <property type="entry name" value="HET"/>
    <property type="match status" value="1"/>
</dbReference>
<evidence type="ECO:0000313" key="3">
    <source>
        <dbReference type="Proteomes" id="UP000053259"/>
    </source>
</evidence>
<dbReference type="PANTHER" id="PTHR33112">
    <property type="entry name" value="DOMAIN PROTEIN, PUTATIVE-RELATED"/>
    <property type="match status" value="1"/>
</dbReference>
<dbReference type="HOGENOM" id="CLU_634921_0_0_1"/>
<dbReference type="PANTHER" id="PTHR33112:SF16">
    <property type="entry name" value="HETEROKARYON INCOMPATIBILITY DOMAIN-CONTAINING PROTEIN"/>
    <property type="match status" value="1"/>
</dbReference>
<evidence type="ECO:0000313" key="2">
    <source>
        <dbReference type="EMBL" id="KIW06682.1"/>
    </source>
</evidence>
<evidence type="ECO:0000259" key="1">
    <source>
        <dbReference type="Pfam" id="PF06985"/>
    </source>
</evidence>
<feature type="domain" description="Heterokaryon incompatibility" evidence="1">
    <location>
        <begin position="1"/>
        <end position="74"/>
    </location>
</feature>
<name>A0A0D1Z142_9PEZI</name>
<protein>
    <recommendedName>
        <fullName evidence="1">Heterokaryon incompatibility domain-containing protein</fullName>
    </recommendedName>
</protein>
<dbReference type="InParanoid" id="A0A0D1Z142"/>
<sequence length="432" mass="48563">MAQIYTNCYINISADASQNGAGGLFRDRDAAAYHHFRMRGPERTGYQEYLCFSPSWLDEVELAPLKKRAWVVQERFLAPRVIHFSESQVHWECAELITSESVPDNLYISPRTTLTFRKSPACKSIGGQPADIIGRFRLWTRLVGSYSRAMLTFVTDRPVAIAGLARAVCHLTNLGPHEYVCGHWRPHFIPDIMWFTKTSLRRLKNNFPSWSWLSVDGDFTNLCFWNYGEGKWASLAELERVDVIQDARNDGFVSIESASANIWASLCRGILSTSKYIARPSDTGQFDSLLVLSIGQHVLRCGNQVVMTFDDGGSGISANMTKREIYLLLAGHDVRQTEARDQKSTTINISLSTSNKPATQSFKNIQLSAGTNVHCLIITPTGKTGTFQRIGFLEFVGEACPPNLLEVFCGTNIDAELYEDLDDRERYLFTLV</sequence>
<dbReference type="OrthoDB" id="5386922at2759"/>
<accession>A0A0D1Z142</accession>
<dbReference type="GeneID" id="27310360"/>
<reference evidence="2 3" key="1">
    <citation type="submission" date="2015-01" db="EMBL/GenBank/DDBJ databases">
        <title>The Genome Sequence of Ochroconis gallopava CBS43764.</title>
        <authorList>
            <consortium name="The Broad Institute Genomics Platform"/>
            <person name="Cuomo C."/>
            <person name="de Hoog S."/>
            <person name="Gorbushina A."/>
            <person name="Stielow B."/>
            <person name="Teixiera M."/>
            <person name="Abouelleil A."/>
            <person name="Chapman S.B."/>
            <person name="Priest M."/>
            <person name="Young S.K."/>
            <person name="Wortman J."/>
            <person name="Nusbaum C."/>
            <person name="Birren B."/>
        </authorList>
    </citation>
    <scope>NUCLEOTIDE SEQUENCE [LARGE SCALE GENOMIC DNA]</scope>
    <source>
        <strain evidence="2 3">CBS 43764</strain>
    </source>
</reference>
<dbReference type="RefSeq" id="XP_016216551.1">
    <property type="nucleotide sequence ID" value="XM_016355415.1"/>
</dbReference>
<proteinExistence type="predicted"/>
<dbReference type="Proteomes" id="UP000053259">
    <property type="component" value="Unassembled WGS sequence"/>
</dbReference>
<keyword evidence="3" id="KW-1185">Reference proteome</keyword>
<organism evidence="2 3">
    <name type="scientific">Verruconis gallopava</name>
    <dbReference type="NCBI Taxonomy" id="253628"/>
    <lineage>
        <taxon>Eukaryota</taxon>
        <taxon>Fungi</taxon>
        <taxon>Dikarya</taxon>
        <taxon>Ascomycota</taxon>
        <taxon>Pezizomycotina</taxon>
        <taxon>Dothideomycetes</taxon>
        <taxon>Pleosporomycetidae</taxon>
        <taxon>Venturiales</taxon>
        <taxon>Sympoventuriaceae</taxon>
        <taxon>Verruconis</taxon>
    </lineage>
</organism>
<dbReference type="InterPro" id="IPR010730">
    <property type="entry name" value="HET"/>
</dbReference>
<gene>
    <name evidence="2" type="ORF">PV09_02387</name>
</gene>
<dbReference type="EMBL" id="KN847534">
    <property type="protein sequence ID" value="KIW06682.1"/>
    <property type="molecule type" value="Genomic_DNA"/>
</dbReference>